<accession>A0ABY8P2T7</accession>
<evidence type="ECO:0000313" key="1">
    <source>
        <dbReference type="EMBL" id="WGO83818.1"/>
    </source>
</evidence>
<sequence>MLFSLSWTLNGIGGNCDNPIWADVEEKLTALKDGYGTLTLDIDDNDIGPQMLQIRAETGHYLIMLGEIINDDYEVRTYYDEKSTKEEISILGDYWPKNQITTDFSFITQVVHEFFNTGNVQKHLLI</sequence>
<dbReference type="Pfam" id="PF21852">
    <property type="entry name" value="DUF6911"/>
    <property type="match status" value="1"/>
</dbReference>
<keyword evidence="2" id="KW-1185">Reference proteome</keyword>
<dbReference type="Proteomes" id="UP001231859">
    <property type="component" value="Chromosome"/>
</dbReference>
<organism evidence="1 2">
    <name type="scientific">Arsenophonus apicola</name>
    <dbReference type="NCBI Taxonomy" id="2879119"/>
    <lineage>
        <taxon>Bacteria</taxon>
        <taxon>Pseudomonadati</taxon>
        <taxon>Pseudomonadota</taxon>
        <taxon>Gammaproteobacteria</taxon>
        <taxon>Enterobacterales</taxon>
        <taxon>Morganellaceae</taxon>
        <taxon>Arsenophonus</taxon>
    </lineage>
</organism>
<gene>
    <name evidence="1" type="ORF">QG404_02550</name>
</gene>
<protein>
    <submittedName>
        <fullName evidence="1">Uncharacterized protein</fullName>
    </submittedName>
</protein>
<reference evidence="1 2" key="1">
    <citation type="submission" date="2023-04" db="EMBL/GenBank/DDBJ databases">
        <title>Genome dynamics across the evolutionary transition to endosymbiosis.</title>
        <authorList>
            <person name="Siozios S."/>
            <person name="Nadal-Jimenez P."/>
            <person name="Azagi T."/>
            <person name="Sprong H."/>
            <person name="Frost C.L."/>
            <person name="Parratt S.R."/>
            <person name="Taylor G."/>
            <person name="Brettell L."/>
            <person name="Lew K.C."/>
            <person name="Croft L."/>
            <person name="King K.C."/>
            <person name="Brockhurst M.A."/>
            <person name="Hypsa V."/>
            <person name="Novakova E."/>
            <person name="Darby A.C."/>
            <person name="Hurst G.D.D."/>
        </authorList>
    </citation>
    <scope>NUCLEOTIDE SEQUENCE [LARGE SCALE GENOMIC DNA]</scope>
    <source>
        <strain evidence="2">aApi_AU</strain>
    </source>
</reference>
<dbReference type="InterPro" id="IPR054205">
    <property type="entry name" value="DUF6911"/>
</dbReference>
<name>A0ABY8P2T7_9GAMM</name>
<proteinExistence type="predicted"/>
<evidence type="ECO:0000313" key="2">
    <source>
        <dbReference type="Proteomes" id="UP001231859"/>
    </source>
</evidence>
<dbReference type="EMBL" id="CP123759">
    <property type="protein sequence ID" value="WGO83818.1"/>
    <property type="molecule type" value="Genomic_DNA"/>
</dbReference>
<dbReference type="RefSeq" id="WP_280938848.1">
    <property type="nucleotide sequence ID" value="NZ_CP123759.1"/>
</dbReference>